<sequence length="231" mass="25003">MEATIYSSTGKKAGSLKLPENIFGVAWNDSLMHQVVTSMQDNARTNVAHTKGRGDVRGGGRKPWRQKGTGRARHGSSRSPIWRGGGVTHGPRNEKVFARTIPAKMRAKALFMALSKKLKDGEIVFVDSFGIEKPSTASARKTLIALSKSGFEKLGWTKKNVALVAFADAKEATVKSFRNIGNVGSSAVRDLNPMSVLKHSLLVIENPEAAIAILSHRASKSIKNSKLEPKT</sequence>
<dbReference type="GO" id="GO:1990904">
    <property type="term" value="C:ribonucleoprotein complex"/>
    <property type="evidence" value="ECO:0007669"/>
    <property type="project" value="UniProtKB-KW"/>
</dbReference>
<dbReference type="HAMAP" id="MF_01328_B">
    <property type="entry name" value="Ribosomal_uL4_B"/>
    <property type="match status" value="1"/>
</dbReference>
<organism evidence="7 8">
    <name type="scientific">Candidatus Kaiserbacteria bacterium RIFCSPLOWO2_01_FULL_53_17</name>
    <dbReference type="NCBI Taxonomy" id="1798511"/>
    <lineage>
        <taxon>Bacteria</taxon>
        <taxon>Candidatus Kaiseribacteriota</taxon>
    </lineage>
</organism>
<dbReference type="InterPro" id="IPR002136">
    <property type="entry name" value="Ribosomal_uL4"/>
</dbReference>
<reference evidence="7 8" key="1">
    <citation type="journal article" date="2016" name="Nat. Commun.">
        <title>Thousands of microbial genomes shed light on interconnected biogeochemical processes in an aquifer system.</title>
        <authorList>
            <person name="Anantharaman K."/>
            <person name="Brown C.T."/>
            <person name="Hug L.A."/>
            <person name="Sharon I."/>
            <person name="Castelle C.J."/>
            <person name="Probst A.J."/>
            <person name="Thomas B.C."/>
            <person name="Singh A."/>
            <person name="Wilkins M.J."/>
            <person name="Karaoz U."/>
            <person name="Brodie E.L."/>
            <person name="Williams K.H."/>
            <person name="Hubbard S.S."/>
            <person name="Banfield J.F."/>
        </authorList>
    </citation>
    <scope>NUCLEOTIDE SEQUENCE [LARGE SCALE GENOMIC DNA]</scope>
</reference>
<evidence type="ECO:0000313" key="8">
    <source>
        <dbReference type="Proteomes" id="UP000177306"/>
    </source>
</evidence>
<dbReference type="PANTHER" id="PTHR10746:SF6">
    <property type="entry name" value="LARGE RIBOSOMAL SUBUNIT PROTEIN UL4M"/>
    <property type="match status" value="1"/>
</dbReference>
<dbReference type="GO" id="GO:0019843">
    <property type="term" value="F:rRNA binding"/>
    <property type="evidence" value="ECO:0007669"/>
    <property type="project" value="UniProtKB-UniRule"/>
</dbReference>
<dbReference type="NCBIfam" id="TIGR03953">
    <property type="entry name" value="rplD_bact"/>
    <property type="match status" value="1"/>
</dbReference>
<comment type="subunit">
    <text evidence="5">Part of the 50S ribosomal subunit.</text>
</comment>
<evidence type="ECO:0000256" key="3">
    <source>
        <dbReference type="ARBA" id="ARBA00023274"/>
    </source>
</evidence>
<comment type="function">
    <text evidence="5">One of the primary rRNA binding proteins, this protein initially binds near the 5'-end of the 23S rRNA. It is important during the early stages of 50S assembly. It makes multiple contacts with different domains of the 23S rRNA in the assembled 50S subunit and ribosome.</text>
</comment>
<dbReference type="Proteomes" id="UP000177306">
    <property type="component" value="Unassembled WGS sequence"/>
</dbReference>
<evidence type="ECO:0000256" key="5">
    <source>
        <dbReference type="HAMAP-Rule" id="MF_01328"/>
    </source>
</evidence>
<dbReference type="GO" id="GO:0005840">
    <property type="term" value="C:ribosome"/>
    <property type="evidence" value="ECO:0007669"/>
    <property type="project" value="UniProtKB-KW"/>
</dbReference>
<accession>A0A1F6EHY4</accession>
<dbReference type="PANTHER" id="PTHR10746">
    <property type="entry name" value="50S RIBOSOMAL PROTEIN L4"/>
    <property type="match status" value="1"/>
</dbReference>
<keyword evidence="5" id="KW-0694">RNA-binding</keyword>
<evidence type="ECO:0000256" key="2">
    <source>
        <dbReference type="ARBA" id="ARBA00022980"/>
    </source>
</evidence>
<comment type="caution">
    <text evidence="7">The sequence shown here is derived from an EMBL/GenBank/DDBJ whole genome shotgun (WGS) entry which is preliminary data.</text>
</comment>
<gene>
    <name evidence="5" type="primary">rplD</name>
    <name evidence="7" type="ORF">A3A38_03985</name>
</gene>
<keyword evidence="5" id="KW-0699">rRNA-binding</keyword>
<protein>
    <recommendedName>
        <fullName evidence="4 5">Large ribosomal subunit protein uL4</fullName>
    </recommendedName>
</protein>
<dbReference type="Pfam" id="PF00573">
    <property type="entry name" value="Ribosomal_L4"/>
    <property type="match status" value="1"/>
</dbReference>
<dbReference type="InterPro" id="IPR013005">
    <property type="entry name" value="Ribosomal_uL4-like"/>
</dbReference>
<feature type="compositionally biased region" description="Basic residues" evidence="6">
    <location>
        <begin position="59"/>
        <end position="76"/>
    </location>
</feature>
<dbReference type="SUPFAM" id="SSF52166">
    <property type="entry name" value="Ribosomal protein L4"/>
    <property type="match status" value="1"/>
</dbReference>
<comment type="function">
    <text evidence="5">Forms part of the polypeptide exit tunnel.</text>
</comment>
<dbReference type="GO" id="GO:0006412">
    <property type="term" value="P:translation"/>
    <property type="evidence" value="ECO:0007669"/>
    <property type="project" value="UniProtKB-UniRule"/>
</dbReference>
<keyword evidence="3 5" id="KW-0687">Ribonucleoprotein</keyword>
<proteinExistence type="inferred from homology"/>
<evidence type="ECO:0000256" key="4">
    <source>
        <dbReference type="ARBA" id="ARBA00035244"/>
    </source>
</evidence>
<evidence type="ECO:0000256" key="6">
    <source>
        <dbReference type="SAM" id="MobiDB-lite"/>
    </source>
</evidence>
<comment type="similarity">
    <text evidence="1 5">Belongs to the universal ribosomal protein uL4 family.</text>
</comment>
<keyword evidence="2 5" id="KW-0689">Ribosomal protein</keyword>
<dbReference type="EMBL" id="MFLY01000004">
    <property type="protein sequence ID" value="OGG73259.1"/>
    <property type="molecule type" value="Genomic_DNA"/>
</dbReference>
<dbReference type="GO" id="GO:0003735">
    <property type="term" value="F:structural constituent of ribosome"/>
    <property type="evidence" value="ECO:0007669"/>
    <property type="project" value="InterPro"/>
</dbReference>
<evidence type="ECO:0000256" key="1">
    <source>
        <dbReference type="ARBA" id="ARBA00010528"/>
    </source>
</evidence>
<feature type="region of interest" description="Disordered" evidence="6">
    <location>
        <begin position="49"/>
        <end position="89"/>
    </location>
</feature>
<dbReference type="AlphaFoldDB" id="A0A1F6EHY4"/>
<name>A0A1F6EHY4_9BACT</name>
<evidence type="ECO:0000313" key="7">
    <source>
        <dbReference type="EMBL" id="OGG73259.1"/>
    </source>
</evidence>
<dbReference type="InterPro" id="IPR023574">
    <property type="entry name" value="Ribosomal_uL4_dom_sf"/>
</dbReference>
<dbReference type="Gene3D" id="3.40.1370.10">
    <property type="match status" value="1"/>
</dbReference>